<comment type="subcellular location">
    <subcellularLocation>
        <location evidence="2">Endomembrane system</location>
        <topology evidence="2">Multi-pass membrane protein</topology>
    </subcellularLocation>
</comment>
<evidence type="ECO:0000256" key="2">
    <source>
        <dbReference type="ARBA" id="ARBA00004127"/>
    </source>
</evidence>
<evidence type="ECO:0000313" key="19">
    <source>
        <dbReference type="EMBL" id="GAB1314162.1"/>
    </source>
</evidence>
<evidence type="ECO:0000256" key="5">
    <source>
        <dbReference type="ARBA" id="ARBA00022679"/>
    </source>
</evidence>
<evidence type="ECO:0000256" key="11">
    <source>
        <dbReference type="ARBA" id="ARBA00022833"/>
    </source>
</evidence>
<feature type="compositionally biased region" description="Low complexity" evidence="15">
    <location>
        <begin position="757"/>
        <end position="776"/>
    </location>
</feature>
<keyword evidence="20" id="KW-1185">Reference proteome</keyword>
<keyword evidence="13 16" id="KW-0472">Membrane</keyword>
<evidence type="ECO:0000256" key="13">
    <source>
        <dbReference type="ARBA" id="ARBA00023136"/>
    </source>
</evidence>
<accession>A0ABQ0G8S8</accession>
<evidence type="ECO:0000256" key="4">
    <source>
        <dbReference type="ARBA" id="ARBA00012483"/>
    </source>
</evidence>
<feature type="transmembrane region" description="Helical" evidence="16">
    <location>
        <begin position="694"/>
        <end position="713"/>
    </location>
</feature>
<name>A0ABQ0G8S8_9PEZI</name>
<reference evidence="19 20" key="1">
    <citation type="submission" date="2024-09" db="EMBL/GenBank/DDBJ databases">
        <title>Itraconazole resistance in Madurella fahalii resulting from another homologue of gene encoding cytochrome P450 14-alpha sterol demethylase (CYP51).</title>
        <authorList>
            <person name="Yoshioka I."/>
            <person name="Fahal A.H."/>
            <person name="Kaneko S."/>
            <person name="Yaguchi T."/>
        </authorList>
    </citation>
    <scope>NUCLEOTIDE SEQUENCE [LARGE SCALE GENOMIC DNA]</scope>
    <source>
        <strain evidence="19 20">IFM 68171</strain>
    </source>
</reference>
<dbReference type="InterPro" id="IPR013083">
    <property type="entry name" value="Znf_RING/FYVE/PHD"/>
</dbReference>
<evidence type="ECO:0000256" key="8">
    <source>
        <dbReference type="ARBA" id="ARBA00022729"/>
    </source>
</evidence>
<dbReference type="PANTHER" id="PTHR22763">
    <property type="entry name" value="RING ZINC FINGER PROTEIN"/>
    <property type="match status" value="1"/>
</dbReference>
<evidence type="ECO:0000313" key="20">
    <source>
        <dbReference type="Proteomes" id="UP001628179"/>
    </source>
</evidence>
<dbReference type="RefSeq" id="XP_070915893.1">
    <property type="nucleotide sequence ID" value="XM_071059792.1"/>
</dbReference>
<dbReference type="SUPFAM" id="SSF57850">
    <property type="entry name" value="RING/U-box"/>
    <property type="match status" value="1"/>
</dbReference>
<dbReference type="Proteomes" id="UP001628179">
    <property type="component" value="Unassembled WGS sequence"/>
</dbReference>
<protein>
    <recommendedName>
        <fullName evidence="4">RING-type E3 ubiquitin transferase</fullName>
        <ecNumber evidence="4">2.3.2.27</ecNumber>
    </recommendedName>
</protein>
<evidence type="ECO:0000256" key="12">
    <source>
        <dbReference type="ARBA" id="ARBA00022989"/>
    </source>
</evidence>
<dbReference type="InterPro" id="IPR021319">
    <property type="entry name" value="DUF2921"/>
</dbReference>
<gene>
    <name evidence="19" type="ORF">MFIFM68171_04372</name>
</gene>
<keyword evidence="10" id="KW-0833">Ubl conjugation pathway</keyword>
<dbReference type="EC" id="2.3.2.27" evidence="4"/>
<evidence type="ECO:0000256" key="6">
    <source>
        <dbReference type="ARBA" id="ARBA00022692"/>
    </source>
</evidence>
<keyword evidence="5 19" id="KW-0808">Transferase</keyword>
<comment type="catalytic activity">
    <reaction evidence="1">
        <text>S-ubiquitinyl-[E2 ubiquitin-conjugating enzyme]-L-cysteine + [acceptor protein]-L-lysine = [E2 ubiquitin-conjugating enzyme]-L-cysteine + N(6)-ubiquitinyl-[acceptor protein]-L-lysine.</text>
        <dbReference type="EC" id="2.3.2.27"/>
    </reaction>
</comment>
<feature type="compositionally biased region" description="Basic and acidic residues" evidence="15">
    <location>
        <begin position="501"/>
        <end position="513"/>
    </location>
</feature>
<comment type="caution">
    <text evidence="19">The sequence shown here is derived from an EMBL/GenBank/DDBJ whole genome shotgun (WGS) entry which is preliminary data.</text>
</comment>
<dbReference type="Pfam" id="PF11145">
    <property type="entry name" value="DUF2921"/>
    <property type="match status" value="1"/>
</dbReference>
<dbReference type="SMART" id="SM00184">
    <property type="entry name" value="RING"/>
    <property type="match status" value="1"/>
</dbReference>
<evidence type="ECO:0000256" key="16">
    <source>
        <dbReference type="SAM" id="Phobius"/>
    </source>
</evidence>
<evidence type="ECO:0000256" key="14">
    <source>
        <dbReference type="PROSITE-ProRule" id="PRU00175"/>
    </source>
</evidence>
<feature type="transmembrane region" description="Helical" evidence="16">
    <location>
        <begin position="600"/>
        <end position="625"/>
    </location>
</feature>
<feature type="chain" id="PRO_5046813902" description="RING-type E3 ubiquitin transferase" evidence="17">
    <location>
        <begin position="26"/>
        <end position="893"/>
    </location>
</feature>
<organism evidence="19 20">
    <name type="scientific">Madurella fahalii</name>
    <dbReference type="NCBI Taxonomy" id="1157608"/>
    <lineage>
        <taxon>Eukaryota</taxon>
        <taxon>Fungi</taxon>
        <taxon>Dikarya</taxon>
        <taxon>Ascomycota</taxon>
        <taxon>Pezizomycotina</taxon>
        <taxon>Sordariomycetes</taxon>
        <taxon>Sordariomycetidae</taxon>
        <taxon>Sordariales</taxon>
        <taxon>Sordariales incertae sedis</taxon>
        <taxon>Madurella</taxon>
    </lineage>
</organism>
<dbReference type="EMBL" id="BAAFSV010000002">
    <property type="protein sequence ID" value="GAB1314162.1"/>
    <property type="molecule type" value="Genomic_DNA"/>
</dbReference>
<dbReference type="InterPro" id="IPR050731">
    <property type="entry name" value="HRD1_E3_ubiq-ligases"/>
</dbReference>
<dbReference type="GeneID" id="98175115"/>
<comment type="pathway">
    <text evidence="3">Protein modification; protein ubiquitination.</text>
</comment>
<dbReference type="Pfam" id="PF13639">
    <property type="entry name" value="zf-RING_2"/>
    <property type="match status" value="1"/>
</dbReference>
<proteinExistence type="predicted"/>
<dbReference type="GO" id="GO:0016740">
    <property type="term" value="F:transferase activity"/>
    <property type="evidence" value="ECO:0007669"/>
    <property type="project" value="UniProtKB-KW"/>
</dbReference>
<keyword evidence="6 16" id="KW-0812">Transmembrane</keyword>
<dbReference type="PANTHER" id="PTHR22763:SF162">
    <property type="entry name" value="TRANSMEMBRANE E3 UBIQUITIN-PROTEIN LIGASE 1"/>
    <property type="match status" value="1"/>
</dbReference>
<dbReference type="PROSITE" id="PS50089">
    <property type="entry name" value="ZF_RING_2"/>
    <property type="match status" value="1"/>
</dbReference>
<feature type="transmembrane region" description="Helical" evidence="16">
    <location>
        <begin position="471"/>
        <end position="496"/>
    </location>
</feature>
<evidence type="ECO:0000256" key="17">
    <source>
        <dbReference type="SAM" id="SignalP"/>
    </source>
</evidence>
<evidence type="ECO:0000256" key="15">
    <source>
        <dbReference type="SAM" id="MobiDB-lite"/>
    </source>
</evidence>
<feature type="transmembrane region" description="Helical" evidence="16">
    <location>
        <begin position="409"/>
        <end position="425"/>
    </location>
</feature>
<evidence type="ECO:0000259" key="18">
    <source>
        <dbReference type="PROSITE" id="PS50089"/>
    </source>
</evidence>
<evidence type="ECO:0000256" key="9">
    <source>
        <dbReference type="ARBA" id="ARBA00022771"/>
    </source>
</evidence>
<feature type="transmembrane region" description="Helical" evidence="16">
    <location>
        <begin position="446"/>
        <end position="465"/>
    </location>
</feature>
<dbReference type="InterPro" id="IPR001841">
    <property type="entry name" value="Znf_RING"/>
</dbReference>
<feature type="transmembrane region" description="Helical" evidence="16">
    <location>
        <begin position="661"/>
        <end position="682"/>
    </location>
</feature>
<keyword evidence="11" id="KW-0862">Zinc</keyword>
<feature type="signal peptide" evidence="17">
    <location>
        <begin position="1"/>
        <end position="25"/>
    </location>
</feature>
<feature type="region of interest" description="Disordered" evidence="15">
    <location>
        <begin position="757"/>
        <end position="797"/>
    </location>
</feature>
<evidence type="ECO:0000256" key="10">
    <source>
        <dbReference type="ARBA" id="ARBA00022786"/>
    </source>
</evidence>
<evidence type="ECO:0000256" key="1">
    <source>
        <dbReference type="ARBA" id="ARBA00000900"/>
    </source>
</evidence>
<keyword evidence="12 16" id="KW-1133">Transmembrane helix</keyword>
<feature type="region of interest" description="Disordered" evidence="15">
    <location>
        <begin position="501"/>
        <end position="554"/>
    </location>
</feature>
<keyword evidence="9 14" id="KW-0863">Zinc-finger</keyword>
<dbReference type="Gene3D" id="3.30.40.10">
    <property type="entry name" value="Zinc/RING finger domain, C3HC4 (zinc finger)"/>
    <property type="match status" value="1"/>
</dbReference>
<keyword evidence="8 17" id="KW-0732">Signal</keyword>
<evidence type="ECO:0000256" key="7">
    <source>
        <dbReference type="ARBA" id="ARBA00022723"/>
    </source>
</evidence>
<feature type="domain" description="RING-type" evidence="18">
    <location>
        <begin position="813"/>
        <end position="887"/>
    </location>
</feature>
<evidence type="ECO:0000256" key="3">
    <source>
        <dbReference type="ARBA" id="ARBA00004906"/>
    </source>
</evidence>
<feature type="transmembrane region" description="Helical" evidence="16">
    <location>
        <begin position="631"/>
        <end position="649"/>
    </location>
</feature>
<keyword evidence="7" id="KW-0479">Metal-binding</keyword>
<feature type="compositionally biased region" description="Low complexity" evidence="15">
    <location>
        <begin position="514"/>
        <end position="535"/>
    </location>
</feature>
<sequence length="893" mass="97971">MPSLTRENARIWFLLVLFFFTLISRNDGPALIAAPFVGVARLGRQRAAHGVLNSTSWGDFSPHAINEGPPPWETPRYLNLTGFRESDGYAWNDLSHFKDRCRQWSRNAYPPSDGTDEWDHGPVSRTWQNATGTVYGKWIRRPGSVVRQASGYNLTAIAPHVDWLEGDVEWAWNVTGSYGTVLLKLQEDAAGGVYEERPEEDKKPRSAGTAREITAVADFQDEESPAASFAIRLHGVHWPKQGSMLLSTTSEKFAGIFGLPHLAPGPEFFHTSQKLLNETVDQVLRKKERSRFTDPGNPWTPVVEDDVSIPLPHCEYIMYLQLHPIAPAPIAGDAVDAPLISLVDQLENELRFPTGAPIKRIPELHMSLVAWSPDCSYYLESKGPPLFPSVEGQHLVGVKSEVLLSRTKLWVFGLAAVMMGQLWLLKTQMKESNTPSTLGRISFQTVAMMLLADGMVFAGSSAWSLSATHTFLASLILTFAAFMSMSIGAGFLAEIYKNQEPERRNREREREQNRSNNEPTATRATPSPRPTTTATDSLPLPVTAGPLRPPSPPIIIPSDQDIDAEIADNTAAGAGAVPIPQIATATAAATTGNNRPRVSAFASISASFVAIGLAIFILTAVSSSWAPRARAAYFNCLAFAYFSLWVPQIRRNVWRNSRRAFAWRFMAGQSALRLLPFAYFYLRHDNILFVEPDPLAFAFLVGWIWLQLFVLAVQDVLGPRFGIPQGWMPEVWDYHPVLREDNVEAGGLPIGLVSSSGGLGSAGSSPTASRGRSWSDGSGGGGGGGEEDAGGARRREREKELMRHGMSLRTVDCAICTEVLEVPVVRATRGVKDAPGSPSSAAPATGAGGLVGVFARRAYMVTPCRHIFHTKCLEGWFRYKLQCPICREELPPL</sequence>